<comment type="subcellular location">
    <subcellularLocation>
        <location evidence="1">Membrane</location>
        <topology evidence="1">Multi-pass membrane protein</topology>
    </subcellularLocation>
</comment>
<evidence type="ECO:0000256" key="6">
    <source>
        <dbReference type="SAM" id="MobiDB-lite"/>
    </source>
</evidence>
<evidence type="ECO:0000313" key="8">
    <source>
        <dbReference type="EMBL" id="KAF7309394.1"/>
    </source>
</evidence>
<dbReference type="InterPro" id="IPR019334">
    <property type="entry name" value="TMEM170A/B/YPR153W-like"/>
</dbReference>
<protein>
    <recommendedName>
        <fullName evidence="10">Integral membrane protein</fullName>
    </recommendedName>
</protein>
<comment type="caution">
    <text evidence="8">The sequence shown here is derived from an EMBL/GenBank/DDBJ whole genome shotgun (WGS) entry which is preliminary data.</text>
</comment>
<feature type="transmembrane region" description="Helical" evidence="7">
    <location>
        <begin position="161"/>
        <end position="192"/>
    </location>
</feature>
<dbReference type="PANTHER" id="PTHR22779">
    <property type="entry name" value="SD17342P"/>
    <property type="match status" value="1"/>
</dbReference>
<dbReference type="Proteomes" id="UP000636479">
    <property type="component" value="Unassembled WGS sequence"/>
</dbReference>
<evidence type="ECO:0000256" key="4">
    <source>
        <dbReference type="ARBA" id="ARBA00022989"/>
    </source>
</evidence>
<evidence type="ECO:0000313" key="9">
    <source>
        <dbReference type="Proteomes" id="UP000636479"/>
    </source>
</evidence>
<organism evidence="8 9">
    <name type="scientific">Mycena indigotica</name>
    <dbReference type="NCBI Taxonomy" id="2126181"/>
    <lineage>
        <taxon>Eukaryota</taxon>
        <taxon>Fungi</taxon>
        <taxon>Dikarya</taxon>
        <taxon>Basidiomycota</taxon>
        <taxon>Agaricomycotina</taxon>
        <taxon>Agaricomycetes</taxon>
        <taxon>Agaricomycetidae</taxon>
        <taxon>Agaricales</taxon>
        <taxon>Marasmiineae</taxon>
        <taxon>Mycenaceae</taxon>
        <taxon>Mycena</taxon>
    </lineage>
</organism>
<gene>
    <name evidence="8" type="ORF">MIND_00310200</name>
</gene>
<evidence type="ECO:0000256" key="7">
    <source>
        <dbReference type="SAM" id="Phobius"/>
    </source>
</evidence>
<feature type="compositionally biased region" description="Polar residues" evidence="6">
    <location>
        <begin position="121"/>
        <end position="138"/>
    </location>
</feature>
<evidence type="ECO:0000256" key="5">
    <source>
        <dbReference type="ARBA" id="ARBA00023136"/>
    </source>
</evidence>
<dbReference type="GO" id="GO:0016020">
    <property type="term" value="C:membrane"/>
    <property type="evidence" value="ECO:0007669"/>
    <property type="project" value="UniProtKB-SubCell"/>
</dbReference>
<keyword evidence="4 7" id="KW-1133">Transmembrane helix</keyword>
<comment type="similarity">
    <text evidence="2">Belongs to the TMEM170 family.</text>
</comment>
<accession>A0A8H6T1X0</accession>
<evidence type="ECO:0000256" key="2">
    <source>
        <dbReference type="ARBA" id="ARBA00006325"/>
    </source>
</evidence>
<dbReference type="PANTHER" id="PTHR22779:SF6">
    <property type="entry name" value="SD17342P"/>
    <property type="match status" value="1"/>
</dbReference>
<feature type="transmembrane region" description="Helical" evidence="7">
    <location>
        <begin position="204"/>
        <end position="224"/>
    </location>
</feature>
<dbReference type="AlphaFoldDB" id="A0A8H6T1X0"/>
<dbReference type="OrthoDB" id="2131401at2759"/>
<evidence type="ECO:0000256" key="1">
    <source>
        <dbReference type="ARBA" id="ARBA00004141"/>
    </source>
</evidence>
<feature type="region of interest" description="Disordered" evidence="6">
    <location>
        <begin position="121"/>
        <end position="151"/>
    </location>
</feature>
<sequence length="227" mass="25018">MADVPQWPSLYNPGIELLNIPHHDPVQPLGKYLTRPGDIFRFTLYWTLIFYIPTFLLCALYAFVNLTFPPTHRKHGRKEALDGTHLGPTTYPLSPISPRPPYFSSPRASAMPNAHILPATPTSPMTNRKHPSNSSSVHTPLLRPNPTLPARPNRVRSRTTFALLVLLAFLTLSLTGAVLSSAIVGFGVAGVYRASGFVVSTWVPFVWALISALVGFLSIWPSVIDII</sequence>
<evidence type="ECO:0008006" key="10">
    <source>
        <dbReference type="Google" id="ProtNLM"/>
    </source>
</evidence>
<keyword evidence="9" id="KW-1185">Reference proteome</keyword>
<evidence type="ECO:0000256" key="3">
    <source>
        <dbReference type="ARBA" id="ARBA00022692"/>
    </source>
</evidence>
<proteinExistence type="inferred from homology"/>
<reference evidence="8" key="1">
    <citation type="submission" date="2020-05" db="EMBL/GenBank/DDBJ databases">
        <title>Mycena genomes resolve the evolution of fungal bioluminescence.</title>
        <authorList>
            <person name="Tsai I.J."/>
        </authorList>
    </citation>
    <scope>NUCLEOTIDE SEQUENCE</scope>
    <source>
        <strain evidence="8">171206Taipei</strain>
    </source>
</reference>
<dbReference type="RefSeq" id="XP_037222844.1">
    <property type="nucleotide sequence ID" value="XM_037359959.1"/>
</dbReference>
<name>A0A8H6T1X0_9AGAR</name>
<feature type="transmembrane region" description="Helical" evidence="7">
    <location>
        <begin position="44"/>
        <end position="68"/>
    </location>
</feature>
<keyword evidence="3 7" id="KW-0812">Transmembrane</keyword>
<dbReference type="EMBL" id="JACAZF010000003">
    <property type="protein sequence ID" value="KAF7309394.1"/>
    <property type="molecule type" value="Genomic_DNA"/>
</dbReference>
<keyword evidence="5 7" id="KW-0472">Membrane</keyword>
<dbReference type="GeneID" id="59342475"/>